<sequence>MSLTGVEHALTEYGAENMTTASYMISMIVYPVTRRECGWRRKMGKKEIRYFITSLRAVAHGRRLLCVCHERAHLGDKGNGVANMRADDDSGLSFIWRGKDGDECG</sequence>
<proteinExistence type="predicted"/>
<accession>A0AAX4IGC0</accession>
<gene>
    <name evidence="1" type="ORF">CDEST_07000</name>
</gene>
<protein>
    <submittedName>
        <fullName evidence="1">Uncharacterized protein</fullName>
    </submittedName>
</protein>
<dbReference type="GeneID" id="87943503"/>
<evidence type="ECO:0000313" key="2">
    <source>
        <dbReference type="Proteomes" id="UP001322277"/>
    </source>
</evidence>
<dbReference type="RefSeq" id="XP_062779210.1">
    <property type="nucleotide sequence ID" value="XM_062923159.1"/>
</dbReference>
<evidence type="ECO:0000313" key="1">
    <source>
        <dbReference type="EMBL" id="WQF81986.1"/>
    </source>
</evidence>
<dbReference type="Proteomes" id="UP001322277">
    <property type="component" value="Chromosome 4"/>
</dbReference>
<keyword evidence="2" id="KW-1185">Reference proteome</keyword>
<dbReference type="EMBL" id="CP137308">
    <property type="protein sequence ID" value="WQF81986.1"/>
    <property type="molecule type" value="Genomic_DNA"/>
</dbReference>
<organism evidence="1 2">
    <name type="scientific">Colletotrichum destructivum</name>
    <dbReference type="NCBI Taxonomy" id="34406"/>
    <lineage>
        <taxon>Eukaryota</taxon>
        <taxon>Fungi</taxon>
        <taxon>Dikarya</taxon>
        <taxon>Ascomycota</taxon>
        <taxon>Pezizomycotina</taxon>
        <taxon>Sordariomycetes</taxon>
        <taxon>Hypocreomycetidae</taxon>
        <taxon>Glomerellales</taxon>
        <taxon>Glomerellaceae</taxon>
        <taxon>Colletotrichum</taxon>
        <taxon>Colletotrichum destructivum species complex</taxon>
    </lineage>
</organism>
<name>A0AAX4IGC0_9PEZI</name>
<reference evidence="2" key="1">
    <citation type="journal article" date="2023" name="bioRxiv">
        <title>Complete genome of the Medicago anthracnose fungus, Colletotrichum destructivum, reveals a mini-chromosome-like region within a core chromosome.</title>
        <authorList>
            <person name="Lapalu N."/>
            <person name="Simon A."/>
            <person name="Lu A."/>
            <person name="Plaumann P.-L."/>
            <person name="Amselem J."/>
            <person name="Pigne S."/>
            <person name="Auger A."/>
            <person name="Koch C."/>
            <person name="Dallery J.-F."/>
            <person name="O'Connell R.J."/>
        </authorList>
    </citation>
    <scope>NUCLEOTIDE SEQUENCE [LARGE SCALE GENOMIC DNA]</scope>
    <source>
        <strain evidence="2">CBS 520.97</strain>
    </source>
</reference>
<dbReference type="KEGG" id="cdet:87943503"/>
<dbReference type="AlphaFoldDB" id="A0AAX4IGC0"/>